<feature type="domain" description="Acyclic terpene utilisation N-terminal" evidence="1">
    <location>
        <begin position="90"/>
        <end position="415"/>
    </location>
</feature>
<keyword evidence="3" id="KW-1185">Reference proteome</keyword>
<dbReference type="AlphaFoldDB" id="A0A934JW05"/>
<comment type="caution">
    <text evidence="2">The sequence shown here is derived from an EMBL/GenBank/DDBJ whole genome shotgun (WGS) entry which is preliminary data.</text>
</comment>
<sequence>MTLTPTGCIGNRGMHEEAFLGSLDASQPDVIAVDAGSFDCGPWYLGTGKPHSPMANVRRDLELLLTEGCRRRIPIAIGTAGGSGARPHVDLTAAVIEEIAAERGLDFNLALVYSDLSREFLADKLAAGTSVRRVPAEYFGEQLAEADIEGCTEIVAMMGPEPVMEAFRRGADVVLAGRASDCCVIGAFAILHGADPALALHMGDIMECGESAMIDVEGVTRTRGANRIPVVGTVRGDHFLLQPGHQGMACTVVSVSAHSMYERASHTIVELPGCLLDKSTTRMEQVDPRTVRVSGTRRTERPYTVLVEGARLAGWRTISILGARNPRMIAELSGILEQEKASVEHRFRSEGRLAIHYHIYGQGAVLGVSELPPASSPREVGIVIDVVAESQQLAHEAAEDLALKIAFSRYPGRTTTAGNVAYLFSPNVIDAGQAFDTGVYHELPLADPLEAFKIEMRRVGAGVAR</sequence>
<dbReference type="Pfam" id="PF07287">
    <property type="entry name" value="AtuA"/>
    <property type="match status" value="1"/>
</dbReference>
<organism evidence="2 3">
    <name type="scientific">Candidatus Nephthysia bennettiae</name>
    <dbReference type="NCBI Taxonomy" id="3127016"/>
    <lineage>
        <taxon>Bacteria</taxon>
        <taxon>Bacillati</taxon>
        <taxon>Candidatus Dormiibacterota</taxon>
        <taxon>Candidatus Dormibacteria</taxon>
        <taxon>Candidatus Dormibacterales</taxon>
        <taxon>Candidatus Dormibacteraceae</taxon>
        <taxon>Candidatus Nephthysia</taxon>
    </lineage>
</organism>
<dbReference type="EMBL" id="JAEKNR010000024">
    <property type="protein sequence ID" value="MBJ7596816.1"/>
    <property type="molecule type" value="Genomic_DNA"/>
</dbReference>
<evidence type="ECO:0000313" key="3">
    <source>
        <dbReference type="Proteomes" id="UP000612893"/>
    </source>
</evidence>
<dbReference type="Proteomes" id="UP000612893">
    <property type="component" value="Unassembled WGS sequence"/>
</dbReference>
<gene>
    <name evidence="2" type="ORF">JF922_01840</name>
</gene>
<protein>
    <submittedName>
        <fullName evidence="2">Acyclic terpene utilization AtuA family protein</fullName>
    </submittedName>
</protein>
<proteinExistence type="predicted"/>
<name>A0A934JW05_9BACT</name>
<dbReference type="InterPro" id="IPR010839">
    <property type="entry name" value="AtuA_N"/>
</dbReference>
<dbReference type="RefSeq" id="WP_338198648.1">
    <property type="nucleotide sequence ID" value="NZ_JAEKNR010000024.1"/>
</dbReference>
<accession>A0A934JW05</accession>
<evidence type="ECO:0000259" key="1">
    <source>
        <dbReference type="Pfam" id="PF07287"/>
    </source>
</evidence>
<evidence type="ECO:0000313" key="2">
    <source>
        <dbReference type="EMBL" id="MBJ7596816.1"/>
    </source>
</evidence>
<reference evidence="2" key="1">
    <citation type="submission" date="2020-10" db="EMBL/GenBank/DDBJ databases">
        <title>Ca. Dormibacterota MAGs.</title>
        <authorList>
            <person name="Montgomery K."/>
        </authorList>
    </citation>
    <scope>NUCLEOTIDE SEQUENCE [LARGE SCALE GENOMIC DNA]</scope>
    <source>
        <strain evidence="2">SC8812_S17_10</strain>
    </source>
</reference>